<dbReference type="GO" id="GO:0009307">
    <property type="term" value="P:DNA restriction-modification system"/>
    <property type="evidence" value="ECO:0007669"/>
    <property type="project" value="UniProtKB-KW"/>
</dbReference>
<dbReference type="InterPro" id="IPR010982">
    <property type="entry name" value="Lambda_DNA-bd_dom_sf"/>
</dbReference>
<dbReference type="SMART" id="SM00530">
    <property type="entry name" value="HTH_XRE"/>
    <property type="match status" value="1"/>
</dbReference>
<evidence type="ECO:0000256" key="6">
    <source>
        <dbReference type="PROSITE-ProRule" id="PRU01016"/>
    </source>
</evidence>
<dbReference type="Pfam" id="PF00145">
    <property type="entry name" value="DNA_methylase"/>
    <property type="match status" value="1"/>
</dbReference>
<evidence type="ECO:0000256" key="2">
    <source>
        <dbReference type="ARBA" id="ARBA00022679"/>
    </source>
</evidence>
<name>A0A7U2ND74_FLAPS</name>
<dbReference type="SUPFAM" id="SSF47413">
    <property type="entry name" value="lambda repressor-like DNA-binding domains"/>
    <property type="match status" value="1"/>
</dbReference>
<dbReference type="REBASE" id="472254">
    <property type="entry name" value="M.FpsR7ORF8505P"/>
</dbReference>
<evidence type="ECO:0000313" key="10">
    <source>
        <dbReference type="EMBL" id="QRE02951.1"/>
    </source>
</evidence>
<evidence type="ECO:0000256" key="4">
    <source>
        <dbReference type="ARBA" id="ARBA00022747"/>
    </source>
</evidence>
<evidence type="ECO:0000256" key="5">
    <source>
        <dbReference type="ARBA" id="ARBA00047422"/>
    </source>
</evidence>
<dbReference type="Gene3D" id="3.40.50.150">
    <property type="entry name" value="Vaccinia Virus protein VP39"/>
    <property type="match status" value="1"/>
</dbReference>
<dbReference type="CDD" id="cd00093">
    <property type="entry name" value="HTH_XRE"/>
    <property type="match status" value="1"/>
</dbReference>
<dbReference type="PROSITE" id="PS50943">
    <property type="entry name" value="HTH_CROC1"/>
    <property type="match status" value="1"/>
</dbReference>
<proteinExistence type="inferred from homology"/>
<evidence type="ECO:0000259" key="9">
    <source>
        <dbReference type="PROSITE" id="PS50943"/>
    </source>
</evidence>
<dbReference type="Gene3D" id="3.90.120.10">
    <property type="entry name" value="DNA Methylase, subunit A, domain 2"/>
    <property type="match status" value="1"/>
</dbReference>
<evidence type="ECO:0000313" key="11">
    <source>
        <dbReference type="Proteomes" id="UP000596329"/>
    </source>
</evidence>
<keyword evidence="1 6" id="KW-0489">Methyltransferase</keyword>
<gene>
    <name evidence="10" type="primary">dcm</name>
    <name evidence="10" type="ORF">H0H26_08505</name>
</gene>
<evidence type="ECO:0000256" key="3">
    <source>
        <dbReference type="ARBA" id="ARBA00022691"/>
    </source>
</evidence>
<dbReference type="InterPro" id="IPR029063">
    <property type="entry name" value="SAM-dependent_MTases_sf"/>
</dbReference>
<comment type="similarity">
    <text evidence="6 7">Belongs to the class I-like SAM-binding methyltransferase superfamily. C5-methyltransferase family.</text>
</comment>
<dbReference type="InterPro" id="IPR050750">
    <property type="entry name" value="C5-MTase"/>
</dbReference>
<dbReference type="EC" id="2.1.1.37" evidence="8"/>
<dbReference type="PANTHER" id="PTHR46098:SF1">
    <property type="entry name" value="TRNA (CYTOSINE(38)-C(5))-METHYLTRANSFERASE"/>
    <property type="match status" value="1"/>
</dbReference>
<evidence type="ECO:0000256" key="1">
    <source>
        <dbReference type="ARBA" id="ARBA00022603"/>
    </source>
</evidence>
<dbReference type="Proteomes" id="UP000596329">
    <property type="component" value="Chromosome"/>
</dbReference>
<protein>
    <recommendedName>
        <fullName evidence="8">Cytosine-specific methyltransferase</fullName>
        <ecNumber evidence="8">2.1.1.37</ecNumber>
    </recommendedName>
</protein>
<dbReference type="InterPro" id="IPR001387">
    <property type="entry name" value="Cro/C1-type_HTH"/>
</dbReference>
<feature type="domain" description="HTH cro/C1-type" evidence="9">
    <location>
        <begin position="42"/>
        <end position="96"/>
    </location>
</feature>
<accession>A0A7U2ND74</accession>
<reference evidence="10 11" key="1">
    <citation type="submission" date="2020-07" db="EMBL/GenBank/DDBJ databases">
        <title>Genomic characterization of Flavobacterium psychrophilum strains.</title>
        <authorList>
            <person name="Castillo D."/>
            <person name="Jorgensen J."/>
            <person name="Middelboe M."/>
        </authorList>
    </citation>
    <scope>NUCLEOTIDE SEQUENCE [LARGE SCALE GENOMIC DNA]</scope>
    <source>
        <strain evidence="10 11">FPS-R7</strain>
    </source>
</reference>
<dbReference type="RefSeq" id="WP_086440740.1">
    <property type="nucleotide sequence ID" value="NZ_CP059075.1"/>
</dbReference>
<dbReference type="SUPFAM" id="SSF53335">
    <property type="entry name" value="S-adenosyl-L-methionine-dependent methyltransferases"/>
    <property type="match status" value="1"/>
</dbReference>
<dbReference type="PANTHER" id="PTHR46098">
    <property type="entry name" value="TRNA (CYTOSINE(38)-C(5))-METHYLTRANSFERASE"/>
    <property type="match status" value="1"/>
</dbReference>
<dbReference type="GO" id="GO:0003886">
    <property type="term" value="F:DNA (cytosine-5-)-methyltransferase activity"/>
    <property type="evidence" value="ECO:0007669"/>
    <property type="project" value="UniProtKB-EC"/>
</dbReference>
<keyword evidence="3 6" id="KW-0949">S-adenosyl-L-methionine</keyword>
<dbReference type="PRINTS" id="PR00105">
    <property type="entry name" value="C5METTRFRASE"/>
</dbReference>
<feature type="active site" evidence="6">
    <location>
        <position position="229"/>
    </location>
</feature>
<evidence type="ECO:0000256" key="8">
    <source>
        <dbReference type="RuleBase" id="RU000417"/>
    </source>
</evidence>
<dbReference type="CDD" id="cd00315">
    <property type="entry name" value="Cyt_C5_DNA_methylase"/>
    <property type="match status" value="1"/>
</dbReference>
<dbReference type="GO" id="GO:0003677">
    <property type="term" value="F:DNA binding"/>
    <property type="evidence" value="ECO:0007669"/>
    <property type="project" value="InterPro"/>
</dbReference>
<dbReference type="PROSITE" id="PS00095">
    <property type="entry name" value="C5_MTASE_2"/>
    <property type="match status" value="1"/>
</dbReference>
<sequence length="526" mass="61641">MLPDIFSEPTKFAFQNNIPYFWTKSVRTEKYINMEVTFGEYIKQRRSELGYPLRKVASHIDIDQSTLGKVEKNERSLSLEHFENLCQILQTDKTTLLNYHYSSKIIEDLKEYPECKEVLNIVNEQLGYYITKQESFKSLQDWREREFSKPNATIRIGTMFSGIGAIEYAFERLNLKTKIQFASDIDNFAKQSYFANYNIKEKNWYNDVCNIDGKKYKNKLDILVGGSPCQSFSMVGKRKGFDDTRGTLFYEFARVVKESQPNVFIFENVKGLLNHDNGNTFETIKATFDELGYKYFYQVLNAKNFGMPQHRERIFVVGFKDNSVNFQFPEGITLEHKMQDFLEDYTDSKYYLKEKGVKFVTSSKNRAKRYTQINGEIALCQKANQQFNWHGDFVFEEEIESKFNEFVFDVNEVEEKYYLSEKTRDYVLSSGTKTFKTAVKTDLEVARPLLQSMHKMHRSGVDNYVTHSGRIRKLTPKECLRLMGFRDDFKQVVSDTQMYRQAGNSIVVDVLIALLKQMDITKFASK</sequence>
<dbReference type="GO" id="GO:0032259">
    <property type="term" value="P:methylation"/>
    <property type="evidence" value="ECO:0007669"/>
    <property type="project" value="UniProtKB-KW"/>
</dbReference>
<dbReference type="PROSITE" id="PS00094">
    <property type="entry name" value="C5_MTASE_1"/>
    <property type="match status" value="1"/>
</dbReference>
<keyword evidence="4" id="KW-0680">Restriction system</keyword>
<dbReference type="AlphaFoldDB" id="A0A7U2ND74"/>
<comment type="catalytic activity">
    <reaction evidence="5 8">
        <text>a 2'-deoxycytidine in DNA + S-adenosyl-L-methionine = a 5-methyl-2'-deoxycytidine in DNA + S-adenosyl-L-homocysteine + H(+)</text>
        <dbReference type="Rhea" id="RHEA:13681"/>
        <dbReference type="Rhea" id="RHEA-COMP:11369"/>
        <dbReference type="Rhea" id="RHEA-COMP:11370"/>
        <dbReference type="ChEBI" id="CHEBI:15378"/>
        <dbReference type="ChEBI" id="CHEBI:57856"/>
        <dbReference type="ChEBI" id="CHEBI:59789"/>
        <dbReference type="ChEBI" id="CHEBI:85452"/>
        <dbReference type="ChEBI" id="CHEBI:85454"/>
        <dbReference type="EC" id="2.1.1.37"/>
    </reaction>
</comment>
<organism evidence="10 11">
    <name type="scientific">Flavobacterium psychrophilum</name>
    <dbReference type="NCBI Taxonomy" id="96345"/>
    <lineage>
        <taxon>Bacteria</taxon>
        <taxon>Pseudomonadati</taxon>
        <taxon>Bacteroidota</taxon>
        <taxon>Flavobacteriia</taxon>
        <taxon>Flavobacteriales</taxon>
        <taxon>Flavobacteriaceae</taxon>
        <taxon>Flavobacterium</taxon>
    </lineage>
</organism>
<dbReference type="Pfam" id="PF01381">
    <property type="entry name" value="HTH_3"/>
    <property type="match status" value="1"/>
</dbReference>
<evidence type="ECO:0000256" key="7">
    <source>
        <dbReference type="RuleBase" id="RU000416"/>
    </source>
</evidence>
<dbReference type="InterPro" id="IPR031303">
    <property type="entry name" value="C5_meth_CS"/>
</dbReference>
<keyword evidence="2 6" id="KW-0808">Transferase</keyword>
<dbReference type="InterPro" id="IPR001525">
    <property type="entry name" value="C5_MeTfrase"/>
</dbReference>
<dbReference type="PROSITE" id="PS51679">
    <property type="entry name" value="SAM_MT_C5"/>
    <property type="match status" value="1"/>
</dbReference>
<dbReference type="Gene3D" id="1.10.260.40">
    <property type="entry name" value="lambda repressor-like DNA-binding domains"/>
    <property type="match status" value="1"/>
</dbReference>
<dbReference type="NCBIfam" id="TIGR00675">
    <property type="entry name" value="dcm"/>
    <property type="match status" value="1"/>
</dbReference>
<dbReference type="EMBL" id="CP059075">
    <property type="protein sequence ID" value="QRE02951.1"/>
    <property type="molecule type" value="Genomic_DNA"/>
</dbReference>
<dbReference type="InterPro" id="IPR018117">
    <property type="entry name" value="C5_DNA_meth_AS"/>
</dbReference>